<dbReference type="AlphaFoldDB" id="A0A1N6NL53"/>
<evidence type="ECO:0000256" key="5">
    <source>
        <dbReference type="ARBA" id="ARBA00023136"/>
    </source>
</evidence>
<protein>
    <submittedName>
        <fullName evidence="8">Citrate-Mg2+:H+ or citrate-Ca2+:H+ symporter, CitMHS family</fullName>
    </submittedName>
</protein>
<comment type="subcellular location">
    <subcellularLocation>
        <location evidence="1">Membrane</location>
        <topology evidence="1">Multi-pass membrane protein</topology>
    </subcellularLocation>
</comment>
<keyword evidence="3 6" id="KW-0812">Transmembrane</keyword>
<evidence type="ECO:0000256" key="3">
    <source>
        <dbReference type="ARBA" id="ARBA00022692"/>
    </source>
</evidence>
<gene>
    <name evidence="8" type="ORF">SAMN05443094_101193</name>
</gene>
<feature type="transmembrane region" description="Helical" evidence="6">
    <location>
        <begin position="392"/>
        <end position="409"/>
    </location>
</feature>
<evidence type="ECO:0000256" key="2">
    <source>
        <dbReference type="ARBA" id="ARBA00022448"/>
    </source>
</evidence>
<accession>A0A1N6NL53</accession>
<dbReference type="GO" id="GO:0015137">
    <property type="term" value="F:citrate transmembrane transporter activity"/>
    <property type="evidence" value="ECO:0007669"/>
    <property type="project" value="InterPro"/>
</dbReference>
<feature type="transmembrane region" description="Helical" evidence="6">
    <location>
        <begin position="267"/>
        <end position="284"/>
    </location>
</feature>
<evidence type="ECO:0000256" key="1">
    <source>
        <dbReference type="ARBA" id="ARBA00004141"/>
    </source>
</evidence>
<feature type="transmembrane region" description="Helical" evidence="6">
    <location>
        <begin position="243"/>
        <end position="261"/>
    </location>
</feature>
<evidence type="ECO:0000313" key="8">
    <source>
        <dbReference type="EMBL" id="SIP92800.1"/>
    </source>
</evidence>
<dbReference type="STRING" id="1017273.SAMN05443094_101193"/>
<name>A0A1N6NL53_9BACI</name>
<dbReference type="Proteomes" id="UP000186385">
    <property type="component" value="Unassembled WGS sequence"/>
</dbReference>
<evidence type="ECO:0000313" key="9">
    <source>
        <dbReference type="Proteomes" id="UP000186385"/>
    </source>
</evidence>
<sequence>MTMLAILGFSMVAVFMYLIMSGKLSALIALMIVPAVFAVIAGFGSDIGEMALTGITELAPTGVMLMFAILYFGIMIDAGLFDPVVGKILKAVKGDPMKIVVGTAVLAMIVSLDGDGTTTYMITISAMLPLYQRLKMNPLILPAVALMAVGVTNLTPWGGPTARAASALNLDMQELFNPLIPVMIAGAVWVILSAYWMGKQERKRLGVLSMDELHAPAEGKSYLTFFGAAAVSEEEAKWKRPKLIWVNFALTIGLMAMLILGVMPLPILFMLAFAIAITINYPNVMHQKDRIAAHAGNVLAVVSLVFAAGIFTGILSGTEMVDAMANSLVAIIPDSMGPHLPVITALTSMPFTFFMSNDAYYFGVLPIIAEAASTYGISAVELGRASLLGQPVHLLSPLVASTYLLVGMAKVDFGQYQRFTILWTVGTSIVMTIAAILLGVISF</sequence>
<feature type="transmembrane region" description="Helical" evidence="6">
    <location>
        <begin position="101"/>
        <end position="127"/>
    </location>
</feature>
<keyword evidence="5 6" id="KW-0472">Membrane</keyword>
<dbReference type="NCBIfam" id="TIGR00784">
    <property type="entry name" value="citMHS"/>
    <property type="match status" value="1"/>
</dbReference>
<feature type="transmembrane region" description="Helical" evidence="6">
    <location>
        <begin position="359"/>
        <end position="380"/>
    </location>
</feature>
<feature type="transmembrane region" description="Helical" evidence="6">
    <location>
        <begin position="58"/>
        <end position="81"/>
    </location>
</feature>
<keyword evidence="2" id="KW-0813">Transport</keyword>
<reference evidence="8 9" key="1">
    <citation type="submission" date="2017-01" db="EMBL/GenBank/DDBJ databases">
        <authorList>
            <person name="Mah S.A."/>
            <person name="Swanson W.J."/>
            <person name="Moy G.W."/>
            <person name="Vacquier V.D."/>
        </authorList>
    </citation>
    <scope>NUCLEOTIDE SEQUENCE [LARGE SCALE GENOMIC DNA]</scope>
    <source>
        <strain evidence="8 9">NIO-1016</strain>
    </source>
</reference>
<dbReference type="Pfam" id="PF03600">
    <property type="entry name" value="CitMHS"/>
    <property type="match status" value="1"/>
</dbReference>
<feature type="transmembrane region" description="Helical" evidence="6">
    <location>
        <begin position="296"/>
        <end position="315"/>
    </location>
</feature>
<dbReference type="InterPro" id="IPR014738">
    <property type="entry name" value="Citrate_transporter"/>
</dbReference>
<dbReference type="GO" id="GO:0016020">
    <property type="term" value="C:membrane"/>
    <property type="evidence" value="ECO:0007669"/>
    <property type="project" value="UniProtKB-SubCell"/>
</dbReference>
<feature type="transmembrane region" description="Helical" evidence="6">
    <location>
        <begin position="179"/>
        <end position="198"/>
    </location>
</feature>
<dbReference type="InterPro" id="IPR004680">
    <property type="entry name" value="Cit_transptr-like_dom"/>
</dbReference>
<evidence type="ECO:0000256" key="4">
    <source>
        <dbReference type="ARBA" id="ARBA00022989"/>
    </source>
</evidence>
<evidence type="ECO:0000256" key="6">
    <source>
        <dbReference type="SAM" id="Phobius"/>
    </source>
</evidence>
<feature type="domain" description="Citrate transporter-like" evidence="7">
    <location>
        <begin position="16"/>
        <end position="389"/>
    </location>
</feature>
<evidence type="ECO:0000259" key="7">
    <source>
        <dbReference type="Pfam" id="PF03600"/>
    </source>
</evidence>
<feature type="transmembrane region" description="Helical" evidence="6">
    <location>
        <begin position="139"/>
        <end position="159"/>
    </location>
</feature>
<organism evidence="8 9">
    <name type="scientific">Domibacillus enclensis</name>
    <dbReference type="NCBI Taxonomy" id="1017273"/>
    <lineage>
        <taxon>Bacteria</taxon>
        <taxon>Bacillati</taxon>
        <taxon>Bacillota</taxon>
        <taxon>Bacilli</taxon>
        <taxon>Bacillales</taxon>
        <taxon>Bacillaceae</taxon>
        <taxon>Domibacillus</taxon>
    </lineage>
</organism>
<feature type="transmembrane region" description="Helical" evidence="6">
    <location>
        <begin position="26"/>
        <end position="46"/>
    </location>
</feature>
<proteinExistence type="predicted"/>
<keyword evidence="4 6" id="KW-1133">Transmembrane helix</keyword>
<feature type="transmembrane region" description="Helical" evidence="6">
    <location>
        <begin position="421"/>
        <end position="441"/>
    </location>
</feature>
<dbReference type="EMBL" id="FTLX01000001">
    <property type="protein sequence ID" value="SIP92800.1"/>
    <property type="molecule type" value="Genomic_DNA"/>
</dbReference>